<evidence type="ECO:0000256" key="1">
    <source>
        <dbReference type="SAM" id="Phobius"/>
    </source>
</evidence>
<organism evidence="2 3">
    <name type="scientific">Paracoccus sphaerophysae</name>
    <dbReference type="NCBI Taxonomy" id="690417"/>
    <lineage>
        <taxon>Bacteria</taxon>
        <taxon>Pseudomonadati</taxon>
        <taxon>Pseudomonadota</taxon>
        <taxon>Alphaproteobacteria</taxon>
        <taxon>Rhodobacterales</taxon>
        <taxon>Paracoccaceae</taxon>
        <taxon>Paracoccus</taxon>
    </lineage>
</organism>
<comment type="caution">
    <text evidence="2">The sequence shown here is derived from an EMBL/GenBank/DDBJ whole genome shotgun (WGS) entry which is preliminary data.</text>
</comment>
<protein>
    <submittedName>
        <fullName evidence="2">Uncharacterized protein</fullName>
    </submittedName>
</protein>
<evidence type="ECO:0000313" key="3">
    <source>
        <dbReference type="Proteomes" id="UP000029917"/>
    </source>
</evidence>
<gene>
    <name evidence="2" type="ORF">IC63_07340</name>
</gene>
<accession>A0A099FBX1</accession>
<proteinExistence type="predicted"/>
<dbReference type="Proteomes" id="UP000029917">
    <property type="component" value="Unassembled WGS sequence"/>
</dbReference>
<reference evidence="2 3" key="1">
    <citation type="submission" date="2014-09" db="EMBL/GenBank/DDBJ databases">
        <authorList>
            <person name="McGinnis J.M."/>
            <person name="Wolfgang W.J."/>
        </authorList>
    </citation>
    <scope>NUCLEOTIDE SEQUENCE [LARGE SCALE GENOMIC DNA]</scope>
    <source>
        <strain evidence="2 3">HAMBI 3106</strain>
    </source>
</reference>
<dbReference type="EMBL" id="JRKS01000017">
    <property type="protein sequence ID" value="KGJ07711.1"/>
    <property type="molecule type" value="Genomic_DNA"/>
</dbReference>
<keyword evidence="1" id="KW-0812">Transmembrane</keyword>
<keyword evidence="3" id="KW-1185">Reference proteome</keyword>
<name>A0A099FBX1_9RHOB</name>
<feature type="transmembrane region" description="Helical" evidence="1">
    <location>
        <begin position="29"/>
        <end position="50"/>
    </location>
</feature>
<evidence type="ECO:0000313" key="2">
    <source>
        <dbReference type="EMBL" id="KGJ07711.1"/>
    </source>
</evidence>
<dbReference type="AlphaFoldDB" id="A0A099FBX1"/>
<sequence>MIALFAAAALVLNFPLLLLWDRPATVLGLPVLAVALFAIWAALIVALALLSRAPGGGGRR</sequence>
<keyword evidence="1" id="KW-1133">Transmembrane helix</keyword>
<keyword evidence="1" id="KW-0472">Membrane</keyword>
<reference evidence="2 3" key="2">
    <citation type="submission" date="2014-10" db="EMBL/GenBank/DDBJ databases">
        <title>Paracoccus sanguinis sp. nov., isolated from clinical specimens of New York State patients.</title>
        <authorList>
            <person name="Mingle L.A."/>
            <person name="Cole J.A."/>
            <person name="Lapierre P."/>
            <person name="Musser K.A."/>
        </authorList>
    </citation>
    <scope>NUCLEOTIDE SEQUENCE [LARGE SCALE GENOMIC DNA]</scope>
    <source>
        <strain evidence="2 3">HAMBI 3106</strain>
    </source>
</reference>
<dbReference type="STRING" id="690417.IC63_07340"/>